<dbReference type="AlphaFoldDB" id="A0A1B6MU79"/>
<gene>
    <name evidence="6" type="ORF">g.41757</name>
    <name evidence="7" type="ORF">g.41759</name>
</gene>
<dbReference type="InterPro" id="IPR045055">
    <property type="entry name" value="DNA2/NAM7-like"/>
</dbReference>
<evidence type="ECO:0000259" key="5">
    <source>
        <dbReference type="Pfam" id="PF25396"/>
    </source>
</evidence>
<evidence type="ECO:0008006" key="8">
    <source>
        <dbReference type="Google" id="ProtNLM"/>
    </source>
</evidence>
<evidence type="ECO:0000313" key="6">
    <source>
        <dbReference type="EMBL" id="JAT21570.1"/>
    </source>
</evidence>
<dbReference type="CDD" id="cd17936">
    <property type="entry name" value="EEXXEc_NFX1"/>
    <property type="match status" value="1"/>
</dbReference>
<evidence type="ECO:0000256" key="1">
    <source>
        <dbReference type="SAM" id="Coils"/>
    </source>
</evidence>
<feature type="domain" description="DNA2/NAM7 helicase-like C-terminal" evidence="4">
    <location>
        <begin position="617"/>
        <end position="800"/>
    </location>
</feature>
<dbReference type="Pfam" id="PF13087">
    <property type="entry name" value="AAA_12"/>
    <property type="match status" value="1"/>
</dbReference>
<feature type="domain" description="DNA2/NAM7 helicase helicase" evidence="3">
    <location>
        <begin position="382"/>
        <end position="604"/>
    </location>
</feature>
<protein>
    <recommendedName>
        <fullName evidence="8">NFX1-type zinc finger-containing protein 1</fullName>
    </recommendedName>
</protein>
<feature type="domain" description="ZNFX1" evidence="5">
    <location>
        <begin position="212"/>
        <end position="283"/>
    </location>
</feature>
<dbReference type="PANTHER" id="PTHR10887:SF341">
    <property type="entry name" value="NFX1-TYPE ZINC FINGER-CONTAINING PROTEIN 1"/>
    <property type="match status" value="1"/>
</dbReference>
<evidence type="ECO:0000313" key="7">
    <source>
        <dbReference type="EMBL" id="JAT39494.1"/>
    </source>
</evidence>
<feature type="compositionally biased region" description="Polar residues" evidence="2">
    <location>
        <begin position="55"/>
        <end position="116"/>
    </location>
</feature>
<dbReference type="EMBL" id="GEBQ01018407">
    <property type="protein sequence ID" value="JAT21570.1"/>
    <property type="molecule type" value="Transcribed_RNA"/>
</dbReference>
<dbReference type="GO" id="GO:0031048">
    <property type="term" value="P:regulatory ncRNA-mediated heterochromatin formation"/>
    <property type="evidence" value="ECO:0007669"/>
    <property type="project" value="TreeGrafter"/>
</dbReference>
<dbReference type="Pfam" id="PF13086">
    <property type="entry name" value="AAA_11"/>
    <property type="match status" value="1"/>
</dbReference>
<dbReference type="InterPro" id="IPR041677">
    <property type="entry name" value="DNA2/NAM7_AAA_11"/>
</dbReference>
<evidence type="ECO:0000259" key="3">
    <source>
        <dbReference type="Pfam" id="PF13086"/>
    </source>
</evidence>
<dbReference type="InterPro" id="IPR057373">
    <property type="entry name" value="ZNFX1"/>
</dbReference>
<dbReference type="CDD" id="cd18808">
    <property type="entry name" value="SF1_C_Upf1"/>
    <property type="match status" value="1"/>
</dbReference>
<dbReference type="Pfam" id="PF25396">
    <property type="entry name" value="ZNFX1"/>
    <property type="match status" value="1"/>
</dbReference>
<name>A0A1B6MU79_9HEMI</name>
<dbReference type="FunFam" id="3.40.50.300:FF:001366">
    <property type="entry name" value="ATP binding protein, putative"/>
    <property type="match status" value="1"/>
</dbReference>
<feature type="region of interest" description="Disordered" evidence="2">
    <location>
        <begin position="23"/>
        <end position="117"/>
    </location>
</feature>
<dbReference type="GO" id="GO:0031380">
    <property type="term" value="C:nuclear RNA-directed RNA polymerase complex"/>
    <property type="evidence" value="ECO:0007669"/>
    <property type="project" value="TreeGrafter"/>
</dbReference>
<dbReference type="PANTHER" id="PTHR10887">
    <property type="entry name" value="DNA2/NAM7 HELICASE FAMILY"/>
    <property type="match status" value="1"/>
</dbReference>
<dbReference type="Gene3D" id="3.40.50.300">
    <property type="entry name" value="P-loop containing nucleotide triphosphate hydrolases"/>
    <property type="match status" value="2"/>
</dbReference>
<accession>A0A1B6MU79</accession>
<dbReference type="GO" id="GO:0004386">
    <property type="term" value="F:helicase activity"/>
    <property type="evidence" value="ECO:0007669"/>
    <property type="project" value="InterPro"/>
</dbReference>
<evidence type="ECO:0000259" key="4">
    <source>
        <dbReference type="Pfam" id="PF13087"/>
    </source>
</evidence>
<feature type="coiled-coil region" evidence="1">
    <location>
        <begin position="508"/>
        <end position="542"/>
    </location>
</feature>
<feature type="compositionally biased region" description="Polar residues" evidence="2">
    <location>
        <begin position="34"/>
        <end position="48"/>
    </location>
</feature>
<dbReference type="InterPro" id="IPR041679">
    <property type="entry name" value="DNA2/NAM7-like_C"/>
</dbReference>
<keyword evidence="1" id="KW-0175">Coiled coil</keyword>
<dbReference type="EMBL" id="GEBQ01000483">
    <property type="protein sequence ID" value="JAT39494.1"/>
    <property type="molecule type" value="Transcribed_RNA"/>
</dbReference>
<dbReference type="SUPFAM" id="SSF52540">
    <property type="entry name" value="P-loop containing nucleoside triphosphate hydrolases"/>
    <property type="match status" value="1"/>
</dbReference>
<reference evidence="7" key="1">
    <citation type="submission" date="2015-11" db="EMBL/GenBank/DDBJ databases">
        <title>De novo transcriptome assembly of four potential Pierce s Disease insect vectors from Arizona vineyards.</title>
        <authorList>
            <person name="Tassone E.E."/>
        </authorList>
    </citation>
    <scope>NUCLEOTIDE SEQUENCE</scope>
</reference>
<organism evidence="7">
    <name type="scientific">Graphocephala atropunctata</name>
    <dbReference type="NCBI Taxonomy" id="36148"/>
    <lineage>
        <taxon>Eukaryota</taxon>
        <taxon>Metazoa</taxon>
        <taxon>Ecdysozoa</taxon>
        <taxon>Arthropoda</taxon>
        <taxon>Hexapoda</taxon>
        <taxon>Insecta</taxon>
        <taxon>Pterygota</taxon>
        <taxon>Neoptera</taxon>
        <taxon>Paraneoptera</taxon>
        <taxon>Hemiptera</taxon>
        <taxon>Auchenorrhyncha</taxon>
        <taxon>Membracoidea</taxon>
        <taxon>Cicadellidae</taxon>
        <taxon>Cicadellinae</taxon>
        <taxon>Cicadellini</taxon>
        <taxon>Graphocephala</taxon>
    </lineage>
</organism>
<proteinExistence type="predicted"/>
<dbReference type="InterPro" id="IPR047187">
    <property type="entry name" value="SF1_C_Upf1"/>
</dbReference>
<evidence type="ECO:0000256" key="2">
    <source>
        <dbReference type="SAM" id="MobiDB-lite"/>
    </source>
</evidence>
<dbReference type="InterPro" id="IPR027417">
    <property type="entry name" value="P-loop_NTPase"/>
</dbReference>
<sequence>MNYNIQSLTNQFGRASINQNNQEGTRYIRGPGSGSLSTQFKNQDVSSFDNKKTQRNNNGQKQNCSWRRQENTVSSFDSKNTQRNKKGQNQNTDNCSWTSQKNTKYPFSSKTTTTIFNTNSSMSRHNMRSRNTREICETTDDHVQEMKTVSIFPTEADLSGNAPALAKNVVEGAYRNVDHYLTVQFRLLREDFMAPLRKGIAQYKRQIPSEDEPEITVYNNVQILGATYVDGGKFGHKIRFGQNVKWADLSQLCIFGSLLLFTTNKFNTFFAATVVDINNESKTVIVKIDTKHYSVCNNICAHSFTVALSKVYFEPYFHVLSGLQKMAKDIFPMEKYIVQVNASPKLPAYIRERGLRTYKIGGGKHYVDILQPIWPKLESMNFNPSQLKAFQAALTNEFVAIQGPPGTGKTFLARQIVSALLANVNIDTPILVICYKNQALDQFLEGILETTTSIIRVGSKSQSEKLEEFNVKKHRPKYGYFKYAQEIESLAKEYSAKQQLLGGINISTQEIKQEMKNIEDQIQNAEKQLDNARNRADVGVMRNAKVVGMTTSGAARLRPWLNELGAKIVVIEEAAEVLESHIVTALSSQCQHVILLGDHKQLRPSTEVYELCQRYNLDISLFERMVSNGLNCHQLNVQHRMRPEFSSLIAPTIYNDLTNHHSTQNRPDIWGVHKNLFFINHSFQESQIPNSVSYRNEHEANFVVQLARHLVAQGYQPKEITILATYGDQARHISKMTKDHPKLTNLKVSTVDDFQGQENKIILLSLVRSNNHRKVGFLKMENRVCVALSRARDGFYIIGNLDMLAFNTNIWSKVESSLLRIEAIGSSLGISCKYHPHEITWVSKGDEIEEAVKKGCNRTCGVKLRCGHICPYKCHSIDRPHIEKWRCRAKCERKICSSNHPCTKICGDVCSPCSHEDHYKHIIPTRVPVQPVLPRMVYQPYVPSAYYPPNVKKSRGLFSRTVRAIGNAAISVGRWLHIFR</sequence>